<proteinExistence type="predicted"/>
<reference evidence="1 2" key="1">
    <citation type="journal article" date="2018" name="Arch. Microbiol.">
        <title>New insights into the metabolic potential of the phototrophic purple bacterium Rhodopila globiformis DSM 161(T) from its draft genome sequence and evidence for a vanadium-dependent nitrogenase.</title>
        <authorList>
            <person name="Imhoff J.F."/>
            <person name="Rahn T."/>
            <person name="Kunzel S."/>
            <person name="Neulinger S.C."/>
        </authorList>
    </citation>
    <scope>NUCLEOTIDE SEQUENCE [LARGE SCALE GENOMIC DNA]</scope>
    <source>
        <strain evidence="1 2">DSM 161</strain>
    </source>
</reference>
<dbReference type="OrthoDB" id="9761158at2"/>
<gene>
    <name evidence="1" type="ORF">CCS01_08330</name>
</gene>
<name>A0A2S6NJT1_RHOGL</name>
<dbReference type="EMBL" id="NHRY01000076">
    <property type="protein sequence ID" value="PPQ35204.1"/>
    <property type="molecule type" value="Genomic_DNA"/>
</dbReference>
<dbReference type="AlphaFoldDB" id="A0A2S6NJT1"/>
<dbReference type="Proteomes" id="UP000239724">
    <property type="component" value="Unassembled WGS sequence"/>
</dbReference>
<accession>A0A2S6NJT1</accession>
<dbReference type="Gene3D" id="3.30.390.30">
    <property type="match status" value="1"/>
</dbReference>
<comment type="caution">
    <text evidence="1">The sequence shown here is derived from an EMBL/GenBank/DDBJ whole genome shotgun (WGS) entry which is preliminary data.</text>
</comment>
<organism evidence="1 2">
    <name type="scientific">Rhodopila globiformis</name>
    <name type="common">Rhodopseudomonas globiformis</name>
    <dbReference type="NCBI Taxonomy" id="1071"/>
    <lineage>
        <taxon>Bacteria</taxon>
        <taxon>Pseudomonadati</taxon>
        <taxon>Pseudomonadota</taxon>
        <taxon>Alphaproteobacteria</taxon>
        <taxon>Acetobacterales</taxon>
        <taxon>Acetobacteraceae</taxon>
        <taxon>Rhodopila</taxon>
    </lineage>
</organism>
<dbReference type="InterPro" id="IPR016156">
    <property type="entry name" value="FAD/NAD-linked_Rdtase_dimer_sf"/>
</dbReference>
<keyword evidence="2" id="KW-1185">Reference proteome</keyword>
<evidence type="ECO:0000313" key="1">
    <source>
        <dbReference type="EMBL" id="PPQ35204.1"/>
    </source>
</evidence>
<dbReference type="SUPFAM" id="SSF55424">
    <property type="entry name" value="FAD/NAD-linked reductases, dimerisation (C-terminal) domain"/>
    <property type="match status" value="1"/>
</dbReference>
<sequence length="67" mass="7297">MVAPGADHMAHLLAWAIEQGQTARDLLRLPFYHPTPEEGLKPALRDICRQVHAETPADQGEGFPPGA</sequence>
<evidence type="ECO:0008006" key="3">
    <source>
        <dbReference type="Google" id="ProtNLM"/>
    </source>
</evidence>
<evidence type="ECO:0000313" key="2">
    <source>
        <dbReference type="Proteomes" id="UP000239724"/>
    </source>
</evidence>
<protein>
    <recommendedName>
        <fullName evidence="3">Pyridine nucleotide-disulphide oxidoreductase dimerisation domain-containing protein</fullName>
    </recommendedName>
</protein>